<evidence type="ECO:0000313" key="1">
    <source>
        <dbReference type="EMBL" id="AKQ44948.1"/>
    </source>
</evidence>
<keyword evidence="2" id="KW-1185">Reference proteome</keyword>
<accession>A0A0H4VHW8</accession>
<sequence length="115" mass="12927">MCKVLGLAFLPVLGKTNQKPGARITQRQNQRKKMDKPLLDAVTEAVQKKKFLKIQYVTDLNEYLTVTTMIKKVEEKEGGPVLELVTGQELAFDQLVKVGDVPAAKYNPRDFTCDC</sequence>
<dbReference type="AlphaFoldDB" id="A0A0H4VHW8"/>
<dbReference type="STRING" id="1379910.TH63_03790"/>
<protein>
    <submittedName>
        <fullName evidence="1">Uncharacterized protein</fullName>
    </submittedName>
</protein>
<dbReference type="EMBL" id="CP010777">
    <property type="protein sequence ID" value="AKQ44948.1"/>
    <property type="molecule type" value="Genomic_DNA"/>
</dbReference>
<organism evidence="1 2">
    <name type="scientific">Rufibacter radiotolerans</name>
    <dbReference type="NCBI Taxonomy" id="1379910"/>
    <lineage>
        <taxon>Bacteria</taxon>
        <taxon>Pseudomonadati</taxon>
        <taxon>Bacteroidota</taxon>
        <taxon>Cytophagia</taxon>
        <taxon>Cytophagales</taxon>
        <taxon>Hymenobacteraceae</taxon>
        <taxon>Rufibacter</taxon>
    </lineage>
</organism>
<gene>
    <name evidence="1" type="ORF">TH63_03790</name>
</gene>
<dbReference type="KEGG" id="ruf:TH63_03790"/>
<proteinExistence type="predicted"/>
<evidence type="ECO:0000313" key="2">
    <source>
        <dbReference type="Proteomes" id="UP000036458"/>
    </source>
</evidence>
<dbReference type="Proteomes" id="UP000036458">
    <property type="component" value="Chromosome"/>
</dbReference>
<dbReference type="PATRIC" id="fig|1379910.4.peg.819"/>
<reference evidence="1 2" key="1">
    <citation type="submission" date="2015-01" db="EMBL/GenBank/DDBJ databases">
        <title>Rufibacter sp./DG31D/ whole genome sequencing.</title>
        <authorList>
            <person name="Kim M.K."/>
            <person name="Srinivasan S."/>
            <person name="Lee J.-J."/>
        </authorList>
    </citation>
    <scope>NUCLEOTIDE SEQUENCE [LARGE SCALE GENOMIC DNA]</scope>
    <source>
        <strain evidence="1 2">DG31D</strain>
    </source>
</reference>
<name>A0A0H4VHW8_9BACT</name>